<protein>
    <submittedName>
        <fullName evidence="1">Uncharacterized protein</fullName>
    </submittedName>
</protein>
<organism evidence="1 4">
    <name type="scientific">Adineta ricciae</name>
    <name type="common">Rotifer</name>
    <dbReference type="NCBI Taxonomy" id="249248"/>
    <lineage>
        <taxon>Eukaryota</taxon>
        <taxon>Metazoa</taxon>
        <taxon>Spiralia</taxon>
        <taxon>Gnathifera</taxon>
        <taxon>Rotifera</taxon>
        <taxon>Eurotatoria</taxon>
        <taxon>Bdelloidea</taxon>
        <taxon>Adinetida</taxon>
        <taxon>Adinetidae</taxon>
        <taxon>Adineta</taxon>
    </lineage>
</organism>
<dbReference type="OrthoDB" id="10019711at2759"/>
<proteinExistence type="predicted"/>
<evidence type="ECO:0000313" key="4">
    <source>
        <dbReference type="Proteomes" id="UP000663852"/>
    </source>
</evidence>
<dbReference type="Proteomes" id="UP000663828">
    <property type="component" value="Unassembled WGS sequence"/>
</dbReference>
<dbReference type="SUPFAM" id="SSF52058">
    <property type="entry name" value="L domain-like"/>
    <property type="match status" value="1"/>
</dbReference>
<name>A0A815P5J9_ADIRI</name>
<evidence type="ECO:0000313" key="2">
    <source>
        <dbReference type="EMBL" id="CAF1509969.1"/>
    </source>
</evidence>
<keyword evidence="3" id="KW-1185">Reference proteome</keyword>
<dbReference type="Proteomes" id="UP000663852">
    <property type="component" value="Unassembled WGS sequence"/>
</dbReference>
<dbReference type="EMBL" id="CAJNOR010004538">
    <property type="protein sequence ID" value="CAF1509969.1"/>
    <property type="molecule type" value="Genomic_DNA"/>
</dbReference>
<evidence type="ECO:0000313" key="1">
    <source>
        <dbReference type="EMBL" id="CAF1444434.1"/>
    </source>
</evidence>
<comment type="caution">
    <text evidence="1">The sequence shown here is derived from an EMBL/GenBank/DDBJ whole genome shotgun (WGS) entry which is preliminary data.</text>
</comment>
<evidence type="ECO:0000313" key="3">
    <source>
        <dbReference type="Proteomes" id="UP000663828"/>
    </source>
</evidence>
<dbReference type="AlphaFoldDB" id="A0A815P5J9"/>
<sequence length="423" mass="49101">MSTLTTLVYLSSLSINPVDKEPIINAIYPHVFHLSALKYLRLSNKNLSYNVRLPVSSNEQSPIEYLVIDETISIDSLMFLLSHFPQLRRLSAHVHVLSTLLPDQIKAPASKLNYLTDVSFGLQSITSDQFEQLISSHLPQLRIFYFRHNNWPNNGTPDSNNHQFSSLFWSKRRWFFVQQHYKEKYSSRTIFYSTNPYRRRDYTLGDEKRDIIDSNVQIRSVQHLHIADEKQIQDHQYFPNVTALTLDNGFTSSVASVVVNLSRIISLKNLTHLNLECTYFALVKLMRLLSFTPHVHTLILSSLSTYGLNSQTMQQNQTFQLLYCTNIVANVTLNGICSTDQLQILLTLFPRMKYLRICIYAKSLQPFIRHILQKAKENANSHLCLLSFRAAPKIWMKRTKSLIDSRKLLDDYMLKFVGNDLYL</sequence>
<reference evidence="1" key="1">
    <citation type="submission" date="2021-02" db="EMBL/GenBank/DDBJ databases">
        <authorList>
            <person name="Nowell W R."/>
        </authorList>
    </citation>
    <scope>NUCLEOTIDE SEQUENCE</scope>
</reference>
<gene>
    <name evidence="1" type="ORF">EDS130_LOCUS39104</name>
    <name evidence="2" type="ORF">XAT740_LOCUS40161</name>
</gene>
<accession>A0A815P5J9</accession>
<dbReference type="Gene3D" id="3.80.10.10">
    <property type="entry name" value="Ribonuclease Inhibitor"/>
    <property type="match status" value="1"/>
</dbReference>
<dbReference type="InterPro" id="IPR032675">
    <property type="entry name" value="LRR_dom_sf"/>
</dbReference>
<dbReference type="EMBL" id="CAJNOJ010000426">
    <property type="protein sequence ID" value="CAF1444434.1"/>
    <property type="molecule type" value="Genomic_DNA"/>
</dbReference>